<comment type="subcellular location">
    <subcellularLocation>
        <location evidence="1">Nucleus</location>
    </subcellularLocation>
</comment>
<dbReference type="PROSITE" id="PS51915">
    <property type="entry name" value="ZAD"/>
    <property type="match status" value="1"/>
</dbReference>
<organism evidence="14 15">
    <name type="scientific">Musca domestica</name>
    <name type="common">House fly</name>
    <dbReference type="NCBI Taxonomy" id="7370"/>
    <lineage>
        <taxon>Eukaryota</taxon>
        <taxon>Metazoa</taxon>
        <taxon>Ecdysozoa</taxon>
        <taxon>Arthropoda</taxon>
        <taxon>Hexapoda</taxon>
        <taxon>Insecta</taxon>
        <taxon>Pterygota</taxon>
        <taxon>Neoptera</taxon>
        <taxon>Endopterygota</taxon>
        <taxon>Diptera</taxon>
        <taxon>Brachycera</taxon>
        <taxon>Muscomorpha</taxon>
        <taxon>Muscoidea</taxon>
        <taxon>Muscidae</taxon>
        <taxon>Musca</taxon>
    </lineage>
</organism>
<keyword evidence="7" id="KW-0804">Transcription</keyword>
<evidence type="ECO:0000256" key="7">
    <source>
        <dbReference type="ARBA" id="ARBA00023163"/>
    </source>
</evidence>
<dbReference type="SMART" id="SM00868">
    <property type="entry name" value="zf-AD"/>
    <property type="match status" value="1"/>
</dbReference>
<dbReference type="InterPro" id="IPR050636">
    <property type="entry name" value="C2H2-ZF_domain-containing"/>
</dbReference>
<evidence type="ECO:0000256" key="9">
    <source>
        <dbReference type="PROSITE-ProRule" id="PRU00042"/>
    </source>
</evidence>
<feature type="domain" description="C2H2-type" evidence="12">
    <location>
        <begin position="331"/>
        <end position="358"/>
    </location>
</feature>
<feature type="binding site" evidence="10">
    <location>
        <position position="10"/>
    </location>
    <ligand>
        <name>Zn(2+)</name>
        <dbReference type="ChEBI" id="CHEBI:29105"/>
    </ligand>
</feature>
<dbReference type="InterPro" id="IPR036236">
    <property type="entry name" value="Znf_C2H2_sf"/>
</dbReference>
<evidence type="ECO:0000256" key="11">
    <source>
        <dbReference type="SAM" id="MobiDB-lite"/>
    </source>
</evidence>
<evidence type="ECO:0000256" key="3">
    <source>
        <dbReference type="ARBA" id="ARBA00022737"/>
    </source>
</evidence>
<dbReference type="PANTHER" id="PTHR47772">
    <property type="entry name" value="ZINC FINGER PROTEIN 200"/>
    <property type="match status" value="1"/>
</dbReference>
<feature type="domain" description="C2H2-type" evidence="12">
    <location>
        <begin position="386"/>
        <end position="415"/>
    </location>
</feature>
<dbReference type="SUPFAM" id="SSF57667">
    <property type="entry name" value="beta-beta-alpha zinc fingers"/>
    <property type="match status" value="3"/>
</dbReference>
<evidence type="ECO:0000256" key="4">
    <source>
        <dbReference type="ARBA" id="ARBA00022771"/>
    </source>
</evidence>
<keyword evidence="6" id="KW-0805">Transcription regulation</keyword>
<dbReference type="Pfam" id="PF07776">
    <property type="entry name" value="zf-AD"/>
    <property type="match status" value="1"/>
</dbReference>
<accession>A0ABM3URP1</accession>
<dbReference type="SUPFAM" id="SSF57716">
    <property type="entry name" value="Glucocorticoid receptor-like (DNA-binding domain)"/>
    <property type="match status" value="1"/>
</dbReference>
<feature type="compositionally biased region" description="Acidic residues" evidence="11">
    <location>
        <begin position="240"/>
        <end position="249"/>
    </location>
</feature>
<keyword evidence="4 9" id="KW-0863">Zinc-finger</keyword>
<feature type="region of interest" description="Disordered" evidence="11">
    <location>
        <begin position="208"/>
        <end position="249"/>
    </location>
</feature>
<dbReference type="Pfam" id="PF00096">
    <property type="entry name" value="zf-C2H2"/>
    <property type="match status" value="3"/>
</dbReference>
<feature type="binding site" evidence="10">
    <location>
        <position position="7"/>
    </location>
    <ligand>
        <name>Zn(2+)</name>
        <dbReference type="ChEBI" id="CHEBI:29105"/>
    </ligand>
</feature>
<keyword evidence="5 10" id="KW-0862">Zinc</keyword>
<keyword evidence="8" id="KW-0539">Nucleus</keyword>
<keyword evidence="14" id="KW-1185">Reference proteome</keyword>
<evidence type="ECO:0000313" key="15">
    <source>
        <dbReference type="RefSeq" id="XP_058976202.1"/>
    </source>
</evidence>
<evidence type="ECO:0000259" key="12">
    <source>
        <dbReference type="PROSITE" id="PS50157"/>
    </source>
</evidence>
<evidence type="ECO:0000256" key="6">
    <source>
        <dbReference type="ARBA" id="ARBA00023015"/>
    </source>
</evidence>
<evidence type="ECO:0000256" key="10">
    <source>
        <dbReference type="PROSITE-ProRule" id="PRU01263"/>
    </source>
</evidence>
<evidence type="ECO:0000259" key="13">
    <source>
        <dbReference type="PROSITE" id="PS51915"/>
    </source>
</evidence>
<dbReference type="PANTHER" id="PTHR47772:SF13">
    <property type="entry name" value="GASTRULA ZINC FINGER PROTEIN XLCGF49.1-LIKE-RELATED"/>
    <property type="match status" value="1"/>
</dbReference>
<dbReference type="GeneID" id="131801470"/>
<evidence type="ECO:0000313" key="14">
    <source>
        <dbReference type="Proteomes" id="UP001652621"/>
    </source>
</evidence>
<protein>
    <submittedName>
        <fullName evidence="15">Zinc finger protein 510-like</fullName>
    </submittedName>
</protein>
<dbReference type="PROSITE" id="PS00028">
    <property type="entry name" value="ZINC_FINGER_C2H2_1"/>
    <property type="match status" value="6"/>
</dbReference>
<sequence>MDLFNNCRICLQSIGHEPIKMTRAILKYVEQELQLKNLIRKQKSTDPTNLCAACFNKLAEFQDFHEQCKDADEYWKTQFPTECDNPKPVLESNNLPSVTKDVRNNVYVAVVSSTKESADMQLNQEPKQEEEDELLLTLPINENGYATESNEGTDHHENNSVDNVIEEDEYNAHMDVTETWSQEDDDTSLPMENKDKYNDEQEIINFEYEGDDGEQDDSQSESSTAKEVENENNTYVYQEDNGDDNGNEDEDIYKLIQQTLNKELHATTSEPKMRSNTQNSGPSTNTYVVTTVLDENGKVKKSYQCQHCDRAFDRIYDIESHYNIHCDVKPFKCEVCGKCFRQKNILTTHQTLHFGKKVECPQCDKKFARRSQLILHSRMHRDEKPFVCEYEDCKAAFRQRQHLVDHTFIHTGEKQFECSTCSKAFQTRKRLQDHLYKVHSGHRYSCYMCEKTFLKPHLLKNHLFSAHKVAYDDVSHLKMKIDQNKAIENKCF</sequence>
<name>A0ABM3URP1_MUSDO</name>
<reference evidence="15" key="1">
    <citation type="submission" date="2025-08" db="UniProtKB">
        <authorList>
            <consortium name="RefSeq"/>
        </authorList>
    </citation>
    <scope>IDENTIFICATION</scope>
    <source>
        <strain evidence="15">Aabys</strain>
        <tissue evidence="15">Whole body</tissue>
    </source>
</reference>
<feature type="domain" description="ZAD" evidence="13">
    <location>
        <begin position="5"/>
        <end position="78"/>
    </location>
</feature>
<dbReference type="Proteomes" id="UP001652621">
    <property type="component" value="Unplaced"/>
</dbReference>
<evidence type="ECO:0000256" key="1">
    <source>
        <dbReference type="ARBA" id="ARBA00004123"/>
    </source>
</evidence>
<gene>
    <name evidence="15" type="primary">LOC131801470</name>
</gene>
<feature type="binding site" evidence="10">
    <location>
        <position position="51"/>
    </location>
    <ligand>
        <name>Zn(2+)</name>
        <dbReference type="ChEBI" id="CHEBI:29105"/>
    </ligand>
</feature>
<feature type="domain" description="C2H2-type" evidence="12">
    <location>
        <begin position="444"/>
        <end position="467"/>
    </location>
</feature>
<dbReference type="Gene3D" id="3.30.160.60">
    <property type="entry name" value="Classic Zinc Finger"/>
    <property type="match status" value="5"/>
</dbReference>
<feature type="binding site" evidence="10">
    <location>
        <position position="54"/>
    </location>
    <ligand>
        <name>Zn(2+)</name>
        <dbReference type="ChEBI" id="CHEBI:29105"/>
    </ligand>
</feature>
<dbReference type="InterPro" id="IPR012934">
    <property type="entry name" value="Znf_AD"/>
</dbReference>
<keyword evidence="3" id="KW-0677">Repeat</keyword>
<evidence type="ECO:0000256" key="8">
    <source>
        <dbReference type="ARBA" id="ARBA00023242"/>
    </source>
</evidence>
<proteinExistence type="predicted"/>
<evidence type="ECO:0000256" key="2">
    <source>
        <dbReference type="ARBA" id="ARBA00022723"/>
    </source>
</evidence>
<dbReference type="PROSITE" id="PS50157">
    <property type="entry name" value="ZINC_FINGER_C2H2_2"/>
    <property type="match status" value="6"/>
</dbReference>
<feature type="compositionally biased region" description="Acidic residues" evidence="11">
    <location>
        <begin position="208"/>
        <end position="219"/>
    </location>
</feature>
<dbReference type="RefSeq" id="XP_058976202.1">
    <property type="nucleotide sequence ID" value="XM_059120219.1"/>
</dbReference>
<feature type="domain" description="C2H2-type" evidence="12">
    <location>
        <begin position="358"/>
        <end position="385"/>
    </location>
</feature>
<feature type="region of interest" description="Disordered" evidence="11">
    <location>
        <begin position="178"/>
        <end position="197"/>
    </location>
</feature>
<feature type="domain" description="C2H2-type" evidence="12">
    <location>
        <begin position="416"/>
        <end position="444"/>
    </location>
</feature>
<feature type="domain" description="C2H2-type" evidence="12">
    <location>
        <begin position="303"/>
        <end position="330"/>
    </location>
</feature>
<evidence type="ECO:0000256" key="5">
    <source>
        <dbReference type="ARBA" id="ARBA00022833"/>
    </source>
</evidence>
<dbReference type="SMART" id="SM00355">
    <property type="entry name" value="ZnF_C2H2"/>
    <property type="match status" value="6"/>
</dbReference>
<dbReference type="InterPro" id="IPR013087">
    <property type="entry name" value="Znf_C2H2_type"/>
</dbReference>
<feature type="region of interest" description="Disordered" evidence="11">
    <location>
        <begin position="265"/>
        <end position="285"/>
    </location>
</feature>
<keyword evidence="2 10" id="KW-0479">Metal-binding</keyword>